<evidence type="ECO:0000256" key="6">
    <source>
        <dbReference type="ARBA" id="ARBA00022729"/>
    </source>
</evidence>
<protein>
    <recommendedName>
        <fullName evidence="4">Phosphatidylglycerol/phosphatidylinositol transfer protein</fullName>
    </recommendedName>
</protein>
<comment type="function">
    <text evidence="1">Catalyzes the intermembrane transfer of phosphatidylglycerol and phosphatidylinositol.</text>
</comment>
<evidence type="ECO:0000256" key="2">
    <source>
        <dbReference type="ARBA" id="ARBA00006370"/>
    </source>
</evidence>
<evidence type="ECO:0000256" key="5">
    <source>
        <dbReference type="ARBA" id="ARBA00022448"/>
    </source>
</evidence>
<evidence type="ECO:0000256" key="4">
    <source>
        <dbReference type="ARBA" id="ARBA00016056"/>
    </source>
</evidence>
<feature type="chain" id="PRO_5026060144" description="Phosphatidylglycerol/phosphatidylinositol transfer protein" evidence="8">
    <location>
        <begin position="16"/>
        <end position="188"/>
    </location>
</feature>
<evidence type="ECO:0000313" key="10">
    <source>
        <dbReference type="EMBL" id="KAF2774423.1"/>
    </source>
</evidence>
<dbReference type="CDD" id="cd00917">
    <property type="entry name" value="PG-PI_TP"/>
    <property type="match status" value="1"/>
</dbReference>
<dbReference type="SUPFAM" id="SSF81296">
    <property type="entry name" value="E set domains"/>
    <property type="match status" value="1"/>
</dbReference>
<dbReference type="OrthoDB" id="6409159at2759"/>
<accession>A0A6G1LN68</accession>
<dbReference type="GO" id="GO:0032366">
    <property type="term" value="P:intracellular sterol transport"/>
    <property type="evidence" value="ECO:0007669"/>
    <property type="project" value="InterPro"/>
</dbReference>
<proteinExistence type="inferred from homology"/>
<feature type="signal peptide" evidence="8">
    <location>
        <begin position="1"/>
        <end position="15"/>
    </location>
</feature>
<dbReference type="GO" id="GO:0032934">
    <property type="term" value="F:sterol binding"/>
    <property type="evidence" value="ECO:0007669"/>
    <property type="project" value="InterPro"/>
</dbReference>
<evidence type="ECO:0000256" key="1">
    <source>
        <dbReference type="ARBA" id="ARBA00002053"/>
    </source>
</evidence>
<keyword evidence="5" id="KW-0813">Transport</keyword>
<keyword evidence="6 8" id="KW-0732">Signal</keyword>
<keyword evidence="7" id="KW-0445">Lipid transport</keyword>
<evidence type="ECO:0000259" key="9">
    <source>
        <dbReference type="SMART" id="SM00737"/>
    </source>
</evidence>
<dbReference type="InterPro" id="IPR014756">
    <property type="entry name" value="Ig_E-set"/>
</dbReference>
<evidence type="ECO:0000256" key="7">
    <source>
        <dbReference type="ARBA" id="ARBA00023055"/>
    </source>
</evidence>
<evidence type="ECO:0000256" key="8">
    <source>
        <dbReference type="SAM" id="SignalP"/>
    </source>
</evidence>
<dbReference type="InterPro" id="IPR003172">
    <property type="entry name" value="ML_dom"/>
</dbReference>
<comment type="subunit">
    <text evidence="3">Monomer.</text>
</comment>
<comment type="similarity">
    <text evidence="2">Belongs to the NPC2 family.</text>
</comment>
<gene>
    <name evidence="10" type="ORF">EJ03DRAFT_379510</name>
</gene>
<evidence type="ECO:0000256" key="3">
    <source>
        <dbReference type="ARBA" id="ARBA00011245"/>
    </source>
</evidence>
<reference evidence="10" key="1">
    <citation type="journal article" date="2020" name="Stud. Mycol.">
        <title>101 Dothideomycetes genomes: a test case for predicting lifestyles and emergence of pathogens.</title>
        <authorList>
            <person name="Haridas S."/>
            <person name="Albert R."/>
            <person name="Binder M."/>
            <person name="Bloem J."/>
            <person name="Labutti K."/>
            <person name="Salamov A."/>
            <person name="Andreopoulos B."/>
            <person name="Baker S."/>
            <person name="Barry K."/>
            <person name="Bills G."/>
            <person name="Bluhm B."/>
            <person name="Cannon C."/>
            <person name="Castanera R."/>
            <person name="Culley D."/>
            <person name="Daum C."/>
            <person name="Ezra D."/>
            <person name="Gonzalez J."/>
            <person name="Henrissat B."/>
            <person name="Kuo A."/>
            <person name="Liang C."/>
            <person name="Lipzen A."/>
            <person name="Lutzoni F."/>
            <person name="Magnuson J."/>
            <person name="Mondo S."/>
            <person name="Nolan M."/>
            <person name="Ohm R."/>
            <person name="Pangilinan J."/>
            <person name="Park H.-J."/>
            <person name="Ramirez L."/>
            <person name="Alfaro M."/>
            <person name="Sun H."/>
            <person name="Tritt A."/>
            <person name="Yoshinaga Y."/>
            <person name="Zwiers L.-H."/>
            <person name="Turgeon B."/>
            <person name="Goodwin S."/>
            <person name="Spatafora J."/>
            <person name="Crous P."/>
            <person name="Grigoriev I."/>
        </authorList>
    </citation>
    <scope>NUCLEOTIDE SEQUENCE</scope>
    <source>
        <strain evidence="10">CBS 116005</strain>
    </source>
</reference>
<dbReference type="EMBL" id="ML995808">
    <property type="protein sequence ID" value="KAF2774423.1"/>
    <property type="molecule type" value="Genomic_DNA"/>
</dbReference>
<dbReference type="InterPro" id="IPR039670">
    <property type="entry name" value="NPC2-like"/>
</dbReference>
<name>A0A6G1LN68_9PEZI</name>
<organism evidence="10 11">
    <name type="scientific">Teratosphaeria nubilosa</name>
    <dbReference type="NCBI Taxonomy" id="161662"/>
    <lineage>
        <taxon>Eukaryota</taxon>
        <taxon>Fungi</taxon>
        <taxon>Dikarya</taxon>
        <taxon>Ascomycota</taxon>
        <taxon>Pezizomycotina</taxon>
        <taxon>Dothideomycetes</taxon>
        <taxon>Dothideomycetidae</taxon>
        <taxon>Mycosphaerellales</taxon>
        <taxon>Teratosphaeriaceae</taxon>
        <taxon>Teratosphaeria</taxon>
    </lineage>
</organism>
<keyword evidence="11" id="KW-1185">Reference proteome</keyword>
<dbReference type="Gene3D" id="2.60.40.770">
    <property type="match status" value="1"/>
</dbReference>
<feature type="domain" description="MD-2-related lipid-recognition" evidence="9">
    <location>
        <begin position="40"/>
        <end position="162"/>
    </location>
</feature>
<dbReference type="PANTHER" id="PTHR11306">
    <property type="entry name" value="NIEMANN PICK TYPE C2 PROTEIN NPC2-RELATED"/>
    <property type="match status" value="1"/>
</dbReference>
<dbReference type="InterPro" id="IPR033917">
    <property type="entry name" value="ML_PG-PI_TP"/>
</dbReference>
<dbReference type="AlphaFoldDB" id="A0A6G1LN68"/>
<sequence length="188" mass="20094">MKLLSAILLASTASASLFGSSVKISPNADGSLSVPGENPLQHCADPKDDILDLKSVDLDPNPPKAGNTLKIAATGQLSKDVDEGAKIHLTVKYGLITIIRQEVDLCENAGKLDIECPLEKDEEVKLTKEVELPSQIPPGKYTVVADVYTKSEEKVTCLTATVEFKRSGSMVVVGQQPLRGLEEPKQGL</sequence>
<dbReference type="PANTHER" id="PTHR11306:SF0">
    <property type="entry name" value="PHOSPHATIDYLGLYCEROL_PHOSPHATIDYLINOSITOL TRANSFER PROTEIN"/>
    <property type="match status" value="1"/>
</dbReference>
<evidence type="ECO:0000313" key="11">
    <source>
        <dbReference type="Proteomes" id="UP000799436"/>
    </source>
</evidence>
<dbReference type="SMART" id="SM00737">
    <property type="entry name" value="ML"/>
    <property type="match status" value="1"/>
</dbReference>
<dbReference type="Pfam" id="PF02221">
    <property type="entry name" value="E1_DerP2_DerF2"/>
    <property type="match status" value="1"/>
</dbReference>
<dbReference type="Proteomes" id="UP000799436">
    <property type="component" value="Unassembled WGS sequence"/>
</dbReference>